<comment type="caution">
    <text evidence="1">The sequence shown here is derived from an EMBL/GenBank/DDBJ whole genome shotgun (WGS) entry which is preliminary data.</text>
</comment>
<dbReference type="EMBL" id="JBBPFD010000009">
    <property type="protein sequence ID" value="KAK7912706.1"/>
    <property type="molecule type" value="Genomic_DNA"/>
</dbReference>
<organism evidence="1 2">
    <name type="scientific">Mugilogobius chulae</name>
    <name type="common">yellowstripe goby</name>
    <dbReference type="NCBI Taxonomy" id="88201"/>
    <lineage>
        <taxon>Eukaryota</taxon>
        <taxon>Metazoa</taxon>
        <taxon>Chordata</taxon>
        <taxon>Craniata</taxon>
        <taxon>Vertebrata</taxon>
        <taxon>Euteleostomi</taxon>
        <taxon>Actinopterygii</taxon>
        <taxon>Neopterygii</taxon>
        <taxon>Teleostei</taxon>
        <taxon>Neoteleostei</taxon>
        <taxon>Acanthomorphata</taxon>
        <taxon>Gobiaria</taxon>
        <taxon>Gobiiformes</taxon>
        <taxon>Gobioidei</taxon>
        <taxon>Gobiidae</taxon>
        <taxon>Gobionellinae</taxon>
        <taxon>Mugilogobius</taxon>
    </lineage>
</organism>
<dbReference type="Proteomes" id="UP001460270">
    <property type="component" value="Unassembled WGS sequence"/>
</dbReference>
<evidence type="ECO:0000313" key="2">
    <source>
        <dbReference type="Proteomes" id="UP001460270"/>
    </source>
</evidence>
<keyword evidence="2" id="KW-1185">Reference proteome</keyword>
<proteinExistence type="predicted"/>
<protein>
    <submittedName>
        <fullName evidence="1">Uncharacterized protein</fullName>
    </submittedName>
</protein>
<gene>
    <name evidence="1" type="ORF">WMY93_012917</name>
</gene>
<accession>A0AAW0PAE9</accession>
<dbReference type="AlphaFoldDB" id="A0AAW0PAE9"/>
<reference evidence="2" key="1">
    <citation type="submission" date="2024-04" db="EMBL/GenBank/DDBJ databases">
        <title>Salinicola lusitanus LLJ914,a marine bacterium isolated from the Okinawa Trough.</title>
        <authorList>
            <person name="Li J."/>
        </authorList>
    </citation>
    <scope>NUCLEOTIDE SEQUENCE [LARGE SCALE GENOMIC DNA]</scope>
</reference>
<name>A0AAW0PAE9_9GOBI</name>
<evidence type="ECO:0000313" key="1">
    <source>
        <dbReference type="EMBL" id="KAK7912706.1"/>
    </source>
</evidence>
<sequence>MSAVKQLKVTMSELMSELMSEAFREFLKEKVISKMRTVDQELESLRQENMWETERQALSRLLSHINRYFSIVDTVPLHEYGDLEFVGSAASLLCDLDNCIKYIKDKRSTFILTKIQ</sequence>